<evidence type="ECO:0000256" key="1">
    <source>
        <dbReference type="SAM" id="MobiDB-lite"/>
    </source>
</evidence>
<protein>
    <submittedName>
        <fullName evidence="2">Uncharacterized protein</fullName>
    </submittedName>
</protein>
<dbReference type="EMBL" id="AKFT01000068">
    <property type="protein sequence ID" value="EJF46294.1"/>
    <property type="molecule type" value="Genomic_DNA"/>
</dbReference>
<organism evidence="2 3">
    <name type="scientific">Actinomyces massiliensis F0489</name>
    <dbReference type="NCBI Taxonomy" id="1125718"/>
    <lineage>
        <taxon>Bacteria</taxon>
        <taxon>Bacillati</taxon>
        <taxon>Actinomycetota</taxon>
        <taxon>Actinomycetes</taxon>
        <taxon>Actinomycetales</taxon>
        <taxon>Actinomycetaceae</taxon>
        <taxon>Actinomyces</taxon>
    </lineage>
</organism>
<sequence>MGTPHEDRREQARRAVGKLAQAGGRAASAAASRA</sequence>
<reference evidence="2 3" key="1">
    <citation type="submission" date="2012-05" db="EMBL/GenBank/DDBJ databases">
        <authorList>
            <person name="Harkins D.M."/>
            <person name="Madupu R."/>
            <person name="Durkin A.S."/>
            <person name="Torralba M."/>
            <person name="Methe B."/>
            <person name="Sutton G.G."/>
            <person name="Nelson K.E."/>
        </authorList>
    </citation>
    <scope>NUCLEOTIDE SEQUENCE [LARGE SCALE GENOMIC DNA]</scope>
    <source>
        <strain evidence="2 3">F0489</strain>
    </source>
</reference>
<feature type="region of interest" description="Disordered" evidence="1">
    <location>
        <begin position="1"/>
        <end position="34"/>
    </location>
</feature>
<accession>J0NGU7</accession>
<evidence type="ECO:0000313" key="2">
    <source>
        <dbReference type="EMBL" id="EJF46294.1"/>
    </source>
</evidence>
<evidence type="ECO:0000313" key="3">
    <source>
        <dbReference type="Proteomes" id="UP000002941"/>
    </source>
</evidence>
<name>J0NGU7_9ACTO</name>
<dbReference type="Proteomes" id="UP000002941">
    <property type="component" value="Unassembled WGS sequence"/>
</dbReference>
<gene>
    <name evidence="2" type="ORF">HMPREF1318_2427</name>
</gene>
<keyword evidence="3" id="KW-1185">Reference proteome</keyword>
<feature type="compositionally biased region" description="Low complexity" evidence="1">
    <location>
        <begin position="22"/>
        <end position="34"/>
    </location>
</feature>
<proteinExistence type="predicted"/>
<feature type="compositionally biased region" description="Basic and acidic residues" evidence="1">
    <location>
        <begin position="1"/>
        <end position="13"/>
    </location>
</feature>
<comment type="caution">
    <text evidence="2">The sequence shown here is derived from an EMBL/GenBank/DDBJ whole genome shotgun (WGS) entry which is preliminary data.</text>
</comment>
<dbReference type="AlphaFoldDB" id="J0NGU7"/>
<feature type="non-terminal residue" evidence="2">
    <location>
        <position position="34"/>
    </location>
</feature>